<dbReference type="GO" id="GO:0030420">
    <property type="term" value="P:establishment of competence for transformation"/>
    <property type="evidence" value="ECO:0007669"/>
    <property type="project" value="UniProtKB-KW"/>
</dbReference>
<comment type="subcellular location">
    <subcellularLocation>
        <location evidence="1">Cell surface</location>
    </subcellularLocation>
</comment>
<evidence type="ECO:0000256" key="2">
    <source>
        <dbReference type="ARBA" id="ARBA00023287"/>
    </source>
</evidence>
<sequence>MMKNVFNDKGLTLIELLASIAILSIVIVSFLHFFSQAMLFSGKAEDRMTSINIAEKVLQSVKDDPVKNTETRVINGKNYYEVEPIYINNKSYYPYVNLSKETPESLHLVVVHVLIFADKNDHSAISELFSYIKSEEQNDK</sequence>
<keyword evidence="3" id="KW-0472">Membrane</keyword>
<evidence type="ECO:0000256" key="3">
    <source>
        <dbReference type="SAM" id="Phobius"/>
    </source>
</evidence>
<dbReference type="GO" id="GO:0009986">
    <property type="term" value="C:cell surface"/>
    <property type="evidence" value="ECO:0007669"/>
    <property type="project" value="UniProtKB-SubCell"/>
</dbReference>
<protein>
    <submittedName>
        <fullName evidence="4">Type II secretion system protein</fullName>
    </submittedName>
</protein>
<dbReference type="RefSeq" id="WP_213123991.1">
    <property type="nucleotide sequence ID" value="NZ_JAGYPG010000001.1"/>
</dbReference>
<comment type="caution">
    <text evidence="4">The sequence shown here is derived from an EMBL/GenBank/DDBJ whole genome shotgun (WGS) entry which is preliminary data.</text>
</comment>
<keyword evidence="3" id="KW-1133">Transmembrane helix</keyword>
<dbReference type="Proteomes" id="UP000681414">
    <property type="component" value="Unassembled WGS sequence"/>
</dbReference>
<proteinExistence type="predicted"/>
<keyword evidence="5" id="KW-1185">Reference proteome</keyword>
<dbReference type="PROSITE" id="PS00409">
    <property type="entry name" value="PROKAR_NTER_METHYL"/>
    <property type="match status" value="1"/>
</dbReference>
<name>A0A942YGX9_9BACI</name>
<keyword evidence="2" id="KW-0178">Competence</keyword>
<reference evidence="4 5" key="1">
    <citation type="submission" date="2021-05" db="EMBL/GenBank/DDBJ databases">
        <title>Novel Bacillus species.</title>
        <authorList>
            <person name="Liu G."/>
        </authorList>
    </citation>
    <scope>NUCLEOTIDE SEQUENCE [LARGE SCALE GENOMIC DNA]</scope>
    <source>
        <strain evidence="5">FJAT-49780</strain>
    </source>
</reference>
<feature type="transmembrane region" description="Helical" evidence="3">
    <location>
        <begin position="12"/>
        <end position="34"/>
    </location>
</feature>
<evidence type="ECO:0000313" key="4">
    <source>
        <dbReference type="EMBL" id="MBS4194840.1"/>
    </source>
</evidence>
<dbReference type="InterPro" id="IPR012902">
    <property type="entry name" value="N_methyl_site"/>
</dbReference>
<dbReference type="EMBL" id="JAGYPG010000001">
    <property type="protein sequence ID" value="MBS4194840.1"/>
    <property type="molecule type" value="Genomic_DNA"/>
</dbReference>
<dbReference type="Pfam" id="PF07963">
    <property type="entry name" value="N_methyl"/>
    <property type="match status" value="1"/>
</dbReference>
<dbReference type="AlphaFoldDB" id="A0A942YGX9"/>
<organism evidence="4 5">
    <name type="scientific">Lederbergia citri</name>
    <dbReference type="NCBI Taxonomy" id="2833580"/>
    <lineage>
        <taxon>Bacteria</taxon>
        <taxon>Bacillati</taxon>
        <taxon>Bacillota</taxon>
        <taxon>Bacilli</taxon>
        <taxon>Bacillales</taxon>
        <taxon>Bacillaceae</taxon>
        <taxon>Lederbergia</taxon>
    </lineage>
</organism>
<keyword evidence="3" id="KW-0812">Transmembrane</keyword>
<evidence type="ECO:0000256" key="1">
    <source>
        <dbReference type="ARBA" id="ARBA00004241"/>
    </source>
</evidence>
<accession>A0A942YGX9</accession>
<gene>
    <name evidence="4" type="ORF">KHA97_07090</name>
</gene>
<evidence type="ECO:0000313" key="5">
    <source>
        <dbReference type="Proteomes" id="UP000681414"/>
    </source>
</evidence>
<dbReference type="NCBIfam" id="TIGR02532">
    <property type="entry name" value="IV_pilin_GFxxxE"/>
    <property type="match status" value="1"/>
</dbReference>